<dbReference type="InterPro" id="IPR000938">
    <property type="entry name" value="CAP-Gly_domain"/>
</dbReference>
<dbReference type="GO" id="GO:0008289">
    <property type="term" value="F:lipid binding"/>
    <property type="evidence" value="ECO:0007669"/>
    <property type="project" value="UniProtKB-KW"/>
</dbReference>
<dbReference type="GO" id="GO:0006869">
    <property type="term" value="P:lipid transport"/>
    <property type="evidence" value="ECO:0007669"/>
    <property type="project" value="UniProtKB-KW"/>
</dbReference>
<feature type="domain" description="CAP-Gly" evidence="7">
    <location>
        <begin position="81"/>
        <end position="126"/>
    </location>
</feature>
<dbReference type="PANTHER" id="PTHR42870:SF1">
    <property type="entry name" value="NON-SPECIFIC LIPID-TRANSFER PROTEIN-LIKE 2"/>
    <property type="match status" value="1"/>
</dbReference>
<dbReference type="InterPro" id="IPR055140">
    <property type="entry name" value="Thiolase_C_2"/>
</dbReference>
<dbReference type="InterPro" id="IPR036859">
    <property type="entry name" value="CAP-Gly_dom_sf"/>
</dbReference>
<dbReference type="EMBL" id="JABANP010000412">
    <property type="protein sequence ID" value="KAF4682715.1"/>
    <property type="molecule type" value="Genomic_DNA"/>
</dbReference>
<dbReference type="Gene3D" id="3.40.47.10">
    <property type="match status" value="1"/>
</dbReference>
<evidence type="ECO:0000313" key="9">
    <source>
        <dbReference type="Proteomes" id="UP000541610"/>
    </source>
</evidence>
<dbReference type="PANTHER" id="PTHR42870">
    <property type="entry name" value="ACETYL-COA C-ACETYLTRANSFERASE"/>
    <property type="match status" value="1"/>
</dbReference>
<evidence type="ECO:0000256" key="4">
    <source>
        <dbReference type="ARBA" id="ARBA00023055"/>
    </source>
</evidence>
<dbReference type="Gene3D" id="2.30.30.190">
    <property type="entry name" value="CAP Gly-rich-like domain"/>
    <property type="match status" value="1"/>
</dbReference>
<dbReference type="EC" id="2.3.1.176" evidence="1"/>
<dbReference type="GO" id="GO:0016747">
    <property type="term" value="F:acyltransferase activity, transferring groups other than amino-acyl groups"/>
    <property type="evidence" value="ECO:0007669"/>
    <property type="project" value="InterPro"/>
</dbReference>
<dbReference type="NCBIfam" id="NF006102">
    <property type="entry name" value="PRK08256.1"/>
    <property type="match status" value="1"/>
</dbReference>
<dbReference type="Pfam" id="PF01302">
    <property type="entry name" value="CAP_GLY"/>
    <property type="match status" value="1"/>
</dbReference>
<keyword evidence="3" id="KW-0808">Transferase</keyword>
<evidence type="ECO:0000256" key="3">
    <source>
        <dbReference type="ARBA" id="ARBA00022679"/>
    </source>
</evidence>
<dbReference type="CDD" id="cd00829">
    <property type="entry name" value="SCP-x_thiolase"/>
    <property type="match status" value="1"/>
</dbReference>
<evidence type="ECO:0000256" key="1">
    <source>
        <dbReference type="ARBA" id="ARBA00012352"/>
    </source>
</evidence>
<accession>A0A7J6NFP9</accession>
<evidence type="ECO:0000256" key="2">
    <source>
        <dbReference type="ARBA" id="ARBA00022448"/>
    </source>
</evidence>
<dbReference type="Pfam" id="PF22691">
    <property type="entry name" value="Thiolase_C_1"/>
    <property type="match status" value="1"/>
</dbReference>
<dbReference type="OrthoDB" id="542135at2759"/>
<name>A0A7J6NFP9_PEROL</name>
<protein>
    <recommendedName>
        <fullName evidence="1">propanoyl-CoA C-acyltransferase</fullName>
        <ecNumber evidence="1">2.3.1.176</ecNumber>
    </recommendedName>
    <alternativeName>
        <fullName evidence="6">Propanoyl-CoA C-acyltransferase</fullName>
    </alternativeName>
</protein>
<keyword evidence="5" id="KW-0446">Lipid-binding</keyword>
<evidence type="ECO:0000313" key="8">
    <source>
        <dbReference type="EMBL" id="KAF4682715.1"/>
    </source>
</evidence>
<evidence type="ECO:0000259" key="7">
    <source>
        <dbReference type="PROSITE" id="PS50245"/>
    </source>
</evidence>
<dbReference type="SUPFAM" id="SSF53901">
    <property type="entry name" value="Thiolase-like"/>
    <property type="match status" value="2"/>
</dbReference>
<evidence type="ECO:0000256" key="5">
    <source>
        <dbReference type="ARBA" id="ARBA00023121"/>
    </source>
</evidence>
<gene>
    <name evidence="8" type="primary">SCP2_3</name>
    <name evidence="8" type="ORF">FOZ60_010215</name>
</gene>
<keyword evidence="2" id="KW-0813">Transport</keyword>
<reference evidence="8 9" key="1">
    <citation type="submission" date="2020-04" db="EMBL/GenBank/DDBJ databases">
        <title>Perkinsus olseni comparative genomics.</title>
        <authorList>
            <person name="Bogema D.R."/>
        </authorList>
    </citation>
    <scope>NUCLEOTIDE SEQUENCE [LARGE SCALE GENOMIC DNA]</scope>
    <source>
        <strain evidence="8">00978-12</strain>
    </source>
</reference>
<keyword evidence="4" id="KW-0445">Lipid transport</keyword>
<proteinExistence type="predicted"/>
<dbReference type="AlphaFoldDB" id="A0A7J6NFP9"/>
<dbReference type="PROSITE" id="PS50245">
    <property type="entry name" value="CAP_GLY_2"/>
    <property type="match status" value="1"/>
</dbReference>
<dbReference type="InterPro" id="IPR016039">
    <property type="entry name" value="Thiolase-like"/>
</dbReference>
<dbReference type="Proteomes" id="UP000541610">
    <property type="component" value="Unassembled WGS sequence"/>
</dbReference>
<dbReference type="PROSITE" id="PS00737">
    <property type="entry name" value="THIOLASE_2"/>
    <property type="match status" value="1"/>
</dbReference>
<dbReference type="InterPro" id="IPR020613">
    <property type="entry name" value="Thiolase_CS"/>
</dbReference>
<sequence>MSSSSDNSTSSSPSPAAAVSMLDQLQKVALRARDQAEDVGDDIRVGAGRPATPKATFDRIKVGMRCQVEPFQRRGEIAYIQPNHCGLGTWVGVKLDEPCEDPRQDGTFLDGRRYFETEPGYALWTRPEATLPSPAIRRAVLAFHSLVVDCAKCVCRLWSIAVIACPTFLLASTCSNFLSVESRIFMTMNKPKVYVAGVGMTPFIKPGRKDIDYVDLGTLAIQRALRDAGISGQDIEAAYAGYVYGDSTCGQRVIYQAIGCTGIPVVNVNNNCSTGASALFLGRQAILAGMADVCLVVGFEKMERGSLSSKYTDRTDPLDRHMVEMASMRGLAAAPAPPQLFGNAGIEHMEKYGTTERQLACIASKNHNHSANNPYSQFRDHYTVDQVLASPKVFGPLTKLQCCPTSDGAAACVLMSDKAARKYGLLDQAVEIAGMSLVADTPATFTTKSCMDVVGRDMTKKAIAGVLAQTGLKMGDFQVVELHDCFSANELITTEALGLCKEGEAGPLNEDGKFTYGSDNICVINPSGGLISKGHPLGATGLAQCCELVWQLRGCADKRQVPAVRNALQHNLGLGGACVVAAYRKVNNASPTRALPSDPSVLESWEREGCPSSSRPAAATALVSRL</sequence>
<dbReference type="SUPFAM" id="SSF74924">
    <property type="entry name" value="Cap-Gly domain"/>
    <property type="match status" value="1"/>
</dbReference>
<dbReference type="SMART" id="SM01052">
    <property type="entry name" value="CAP_GLY"/>
    <property type="match status" value="1"/>
</dbReference>
<dbReference type="InterPro" id="IPR020616">
    <property type="entry name" value="Thiolase_N"/>
</dbReference>
<comment type="caution">
    <text evidence="8">The sequence shown here is derived from an EMBL/GenBank/DDBJ whole genome shotgun (WGS) entry which is preliminary data.</text>
</comment>
<organism evidence="8 9">
    <name type="scientific">Perkinsus olseni</name>
    <name type="common">Perkinsus atlanticus</name>
    <dbReference type="NCBI Taxonomy" id="32597"/>
    <lineage>
        <taxon>Eukaryota</taxon>
        <taxon>Sar</taxon>
        <taxon>Alveolata</taxon>
        <taxon>Perkinsozoa</taxon>
        <taxon>Perkinsea</taxon>
        <taxon>Perkinsida</taxon>
        <taxon>Perkinsidae</taxon>
        <taxon>Perkinsus</taxon>
    </lineage>
</organism>
<evidence type="ECO:0000256" key="6">
    <source>
        <dbReference type="ARBA" id="ARBA00032316"/>
    </source>
</evidence>
<dbReference type="Pfam" id="PF00108">
    <property type="entry name" value="Thiolase_N"/>
    <property type="match status" value="1"/>
</dbReference>